<gene>
    <name evidence="3" type="primary">LOC106553740</name>
</gene>
<dbReference type="KEGG" id="tsr:106553740"/>
<dbReference type="AlphaFoldDB" id="A0A6I9YTZ1"/>
<dbReference type="OrthoDB" id="8956542at2759"/>
<protein>
    <submittedName>
        <fullName evidence="3">Uncharacterized protein LOC106553740</fullName>
    </submittedName>
</protein>
<keyword evidence="2" id="KW-1185">Reference proteome</keyword>
<dbReference type="RefSeq" id="XP_013927777.1">
    <property type="nucleotide sequence ID" value="XM_014072302.1"/>
</dbReference>
<dbReference type="InterPro" id="IPR026106">
    <property type="entry name" value="MAP9"/>
</dbReference>
<evidence type="ECO:0000256" key="1">
    <source>
        <dbReference type="SAM" id="MobiDB-lite"/>
    </source>
</evidence>
<dbReference type="Proteomes" id="UP000504617">
    <property type="component" value="Unplaced"/>
</dbReference>
<dbReference type="PANTHER" id="PTHR14739">
    <property type="entry name" value="MICROTUBULE-ASSOCIATED PROTEIN 9"/>
    <property type="match status" value="1"/>
</dbReference>
<dbReference type="GO" id="GO:0000235">
    <property type="term" value="C:astral microtubule"/>
    <property type="evidence" value="ECO:0007669"/>
    <property type="project" value="TreeGrafter"/>
</dbReference>
<dbReference type="GeneID" id="106553740"/>
<dbReference type="PANTHER" id="PTHR14739:SF9">
    <property type="entry name" value="MICROTUBULE-ASSOCIATED PROTEIN 9"/>
    <property type="match status" value="1"/>
</dbReference>
<accession>A0A6I9YTZ1</accession>
<dbReference type="GO" id="GO:0090307">
    <property type="term" value="P:mitotic spindle assembly"/>
    <property type="evidence" value="ECO:0007669"/>
    <property type="project" value="TreeGrafter"/>
</dbReference>
<dbReference type="GO" id="GO:0008017">
    <property type="term" value="F:microtubule binding"/>
    <property type="evidence" value="ECO:0007669"/>
    <property type="project" value="TreeGrafter"/>
</dbReference>
<evidence type="ECO:0000313" key="2">
    <source>
        <dbReference type="Proteomes" id="UP000504617"/>
    </source>
</evidence>
<dbReference type="GO" id="GO:1902412">
    <property type="term" value="P:regulation of mitotic cytokinesis"/>
    <property type="evidence" value="ECO:0007669"/>
    <property type="project" value="TreeGrafter"/>
</dbReference>
<feature type="non-terminal residue" evidence="3">
    <location>
        <position position="244"/>
    </location>
</feature>
<organism evidence="2 3">
    <name type="scientific">Thamnophis sirtalis</name>
    <dbReference type="NCBI Taxonomy" id="35019"/>
    <lineage>
        <taxon>Eukaryota</taxon>
        <taxon>Metazoa</taxon>
        <taxon>Chordata</taxon>
        <taxon>Craniata</taxon>
        <taxon>Vertebrata</taxon>
        <taxon>Euteleostomi</taxon>
        <taxon>Lepidosauria</taxon>
        <taxon>Squamata</taxon>
        <taxon>Bifurcata</taxon>
        <taxon>Unidentata</taxon>
        <taxon>Episquamata</taxon>
        <taxon>Toxicofera</taxon>
        <taxon>Serpentes</taxon>
        <taxon>Colubroidea</taxon>
        <taxon>Colubridae</taxon>
        <taxon>Natricinae</taxon>
        <taxon>Thamnophis</taxon>
    </lineage>
</organism>
<evidence type="ECO:0000313" key="3">
    <source>
        <dbReference type="RefSeq" id="XP_013927777.1"/>
    </source>
</evidence>
<sequence length="244" mass="27825">MSDEDIITTLAYTKSPKFSKRITFQEELQEALLARAVNQQAEEYSEDFESDEYSEEEFPESEENICPKSAVFTVSPSKFNLCNRDTLKSESADDLSSSEEYEGPQYMSILERKVLSKERPTIPFSLSKHPESCKRSTAKQSIPFEIPSSNHCSFGKQTVGNLTLANYKEMPQEATTSENKQLIKDTKGDTVIEERSDCEEDYSHMEETIRCELSLEKKDMIQCKMESKPVPKPREFKTKATSAS</sequence>
<name>A0A6I9YTZ1_9SAUR</name>
<dbReference type="GO" id="GO:0000281">
    <property type="term" value="P:mitotic cytokinesis"/>
    <property type="evidence" value="ECO:0007669"/>
    <property type="project" value="InterPro"/>
</dbReference>
<feature type="region of interest" description="Disordered" evidence="1">
    <location>
        <begin position="43"/>
        <end position="62"/>
    </location>
</feature>
<reference evidence="3" key="1">
    <citation type="submission" date="2025-08" db="UniProtKB">
        <authorList>
            <consortium name="RefSeq"/>
        </authorList>
    </citation>
    <scope>IDENTIFICATION</scope>
    <source>
        <tissue evidence="3">Skeletal muscle</tissue>
    </source>
</reference>
<proteinExistence type="predicted"/>